<evidence type="ECO:0000256" key="1">
    <source>
        <dbReference type="SAM" id="SignalP"/>
    </source>
</evidence>
<gene>
    <name evidence="2" type="ORF">BDK63_003031</name>
</gene>
<evidence type="ECO:0000313" key="3">
    <source>
        <dbReference type="Proteomes" id="UP000553442"/>
    </source>
</evidence>
<feature type="chain" id="PRO_5030971450" description="Outer membrane protein beta-barrel domain-containing protein" evidence="1">
    <location>
        <begin position="24"/>
        <end position="188"/>
    </location>
</feature>
<keyword evidence="3" id="KW-1185">Reference proteome</keyword>
<dbReference type="RefSeq" id="WP_183333405.1">
    <property type="nucleotide sequence ID" value="NZ_JACHZF010000024.1"/>
</dbReference>
<name>A0A7W5PC04_9GAMM</name>
<feature type="signal peptide" evidence="1">
    <location>
        <begin position="1"/>
        <end position="23"/>
    </location>
</feature>
<accession>A0A7W5PC04</accession>
<dbReference type="Proteomes" id="UP000553442">
    <property type="component" value="Unassembled WGS sequence"/>
</dbReference>
<sequence>MKPGPTLAALVAGLAIASSPLAAADDTPAYAGQNTDLMHLDNGVVVDGRDIETPDGYTSGFRLIAGFNPLRLPRLDLGAEFSYRESDEVPTRLGDQQMLLNTVSLGGSLVAGVRLGHLGLYAKSGLVGWEGDPVMPGQDVARSGTTRVQGLGARLQFDRLVSRLEFEEFDAPDMAHLNLVTASLHFPF</sequence>
<reference evidence="2 3" key="1">
    <citation type="submission" date="2020-08" db="EMBL/GenBank/DDBJ databases">
        <title>Genomic Encyclopedia of Archaeal and Bacterial Type Strains, Phase II (KMG-II): from individual species to whole genera.</title>
        <authorList>
            <person name="Goeker M."/>
        </authorList>
    </citation>
    <scope>NUCLEOTIDE SEQUENCE [LARGE SCALE GENOMIC DNA]</scope>
    <source>
        <strain evidence="2 3">5AG</strain>
    </source>
</reference>
<dbReference type="EMBL" id="JACHZF010000024">
    <property type="protein sequence ID" value="MBB3332137.1"/>
    <property type="molecule type" value="Genomic_DNA"/>
</dbReference>
<evidence type="ECO:0000313" key="2">
    <source>
        <dbReference type="EMBL" id="MBB3332137.1"/>
    </source>
</evidence>
<dbReference type="AlphaFoldDB" id="A0A7W5PC04"/>
<protein>
    <recommendedName>
        <fullName evidence="4">Outer membrane protein beta-barrel domain-containing protein</fullName>
    </recommendedName>
</protein>
<dbReference type="Gene3D" id="2.40.160.20">
    <property type="match status" value="1"/>
</dbReference>
<comment type="caution">
    <text evidence="2">The sequence shown here is derived from an EMBL/GenBank/DDBJ whole genome shotgun (WGS) entry which is preliminary data.</text>
</comment>
<organism evidence="2 3">
    <name type="scientific">Halomonas campaniensis</name>
    <dbReference type="NCBI Taxonomy" id="213554"/>
    <lineage>
        <taxon>Bacteria</taxon>
        <taxon>Pseudomonadati</taxon>
        <taxon>Pseudomonadota</taxon>
        <taxon>Gammaproteobacteria</taxon>
        <taxon>Oceanospirillales</taxon>
        <taxon>Halomonadaceae</taxon>
        <taxon>Halomonas</taxon>
    </lineage>
</organism>
<proteinExistence type="predicted"/>
<evidence type="ECO:0008006" key="4">
    <source>
        <dbReference type="Google" id="ProtNLM"/>
    </source>
</evidence>
<keyword evidence="1" id="KW-0732">Signal</keyword>